<sequence length="162" mass="18240">MTFSCVKAINGGTLMDMRSHCLYCRFLEKDGEGGFKQEESNCQGLQADRAAVFLVLEDISNNDLYRNQFFYSLSSFLVLKYYGMSQLLNNNIVDYGVGGLLDYDSSANPTSPELGWALMYSSVVPPVLILLLDSRGCPWFDLLCFFFFSGLDVVAFHVENEK</sequence>
<dbReference type="Proteomes" id="UP000288805">
    <property type="component" value="Unassembled WGS sequence"/>
</dbReference>
<dbReference type="AlphaFoldDB" id="A0A438EJH6"/>
<evidence type="ECO:0000313" key="1">
    <source>
        <dbReference type="EMBL" id="RVW47886.1"/>
    </source>
</evidence>
<evidence type="ECO:0000313" key="2">
    <source>
        <dbReference type="Proteomes" id="UP000288805"/>
    </source>
</evidence>
<proteinExistence type="predicted"/>
<comment type="caution">
    <text evidence="1">The sequence shown here is derived from an EMBL/GenBank/DDBJ whole genome shotgun (WGS) entry which is preliminary data.</text>
</comment>
<reference evidence="1 2" key="1">
    <citation type="journal article" date="2018" name="PLoS Genet.">
        <title>Population sequencing reveals clonal diversity and ancestral inbreeding in the grapevine cultivar Chardonnay.</title>
        <authorList>
            <person name="Roach M.J."/>
            <person name="Johnson D.L."/>
            <person name="Bohlmann J."/>
            <person name="van Vuuren H.J."/>
            <person name="Jones S.J."/>
            <person name="Pretorius I.S."/>
            <person name="Schmidt S.A."/>
            <person name="Borneman A.R."/>
        </authorList>
    </citation>
    <scope>NUCLEOTIDE SEQUENCE [LARGE SCALE GENOMIC DNA]</scope>
    <source>
        <strain evidence="2">cv. Chardonnay</strain>
        <tissue evidence="1">Leaf</tissue>
    </source>
</reference>
<name>A0A438EJH6_VITVI</name>
<organism evidence="1 2">
    <name type="scientific">Vitis vinifera</name>
    <name type="common">Grape</name>
    <dbReference type="NCBI Taxonomy" id="29760"/>
    <lineage>
        <taxon>Eukaryota</taxon>
        <taxon>Viridiplantae</taxon>
        <taxon>Streptophyta</taxon>
        <taxon>Embryophyta</taxon>
        <taxon>Tracheophyta</taxon>
        <taxon>Spermatophyta</taxon>
        <taxon>Magnoliopsida</taxon>
        <taxon>eudicotyledons</taxon>
        <taxon>Gunneridae</taxon>
        <taxon>Pentapetalae</taxon>
        <taxon>rosids</taxon>
        <taxon>Vitales</taxon>
        <taxon>Vitaceae</taxon>
        <taxon>Viteae</taxon>
        <taxon>Vitis</taxon>
    </lineage>
</organism>
<protein>
    <submittedName>
        <fullName evidence="1">Uncharacterized protein</fullName>
    </submittedName>
</protein>
<dbReference type="EMBL" id="QGNW01001265">
    <property type="protein sequence ID" value="RVW47886.1"/>
    <property type="molecule type" value="Genomic_DNA"/>
</dbReference>
<gene>
    <name evidence="1" type="ORF">CK203_104290</name>
</gene>
<accession>A0A438EJH6</accession>